<gene>
    <name evidence="2" type="ORF">A3H51_02085</name>
</gene>
<evidence type="ECO:0000313" key="2">
    <source>
        <dbReference type="EMBL" id="OGZ61880.1"/>
    </source>
</evidence>
<dbReference type="Proteomes" id="UP000178509">
    <property type="component" value="Unassembled WGS sequence"/>
</dbReference>
<name>A0A1G2HHX2_9BACT</name>
<reference evidence="2 3" key="1">
    <citation type="journal article" date="2016" name="Nat. Commun.">
        <title>Thousands of microbial genomes shed light on interconnected biogeochemical processes in an aquifer system.</title>
        <authorList>
            <person name="Anantharaman K."/>
            <person name="Brown C.T."/>
            <person name="Hug L.A."/>
            <person name="Sharon I."/>
            <person name="Castelle C.J."/>
            <person name="Probst A.J."/>
            <person name="Thomas B.C."/>
            <person name="Singh A."/>
            <person name="Wilkins M.J."/>
            <person name="Karaoz U."/>
            <person name="Brodie E.L."/>
            <person name="Williams K.H."/>
            <person name="Hubbard S.S."/>
            <person name="Banfield J.F."/>
        </authorList>
    </citation>
    <scope>NUCLEOTIDE SEQUENCE [LARGE SCALE GENOMIC DNA]</scope>
</reference>
<comment type="caution">
    <text evidence="2">The sequence shown here is derived from an EMBL/GenBank/DDBJ whole genome shotgun (WGS) entry which is preliminary data.</text>
</comment>
<evidence type="ECO:0008006" key="4">
    <source>
        <dbReference type="Google" id="ProtNLM"/>
    </source>
</evidence>
<keyword evidence="1" id="KW-0472">Membrane</keyword>
<evidence type="ECO:0000313" key="3">
    <source>
        <dbReference type="Proteomes" id="UP000178509"/>
    </source>
</evidence>
<keyword evidence="1" id="KW-1133">Transmembrane helix</keyword>
<proteinExistence type="predicted"/>
<evidence type="ECO:0000256" key="1">
    <source>
        <dbReference type="SAM" id="Phobius"/>
    </source>
</evidence>
<organism evidence="2 3">
    <name type="scientific">Candidatus Spechtbacteria bacterium RIFCSPLOWO2_02_FULL_38_8</name>
    <dbReference type="NCBI Taxonomy" id="1802164"/>
    <lineage>
        <taxon>Bacteria</taxon>
        <taxon>Candidatus Spechtiibacteriota</taxon>
    </lineage>
</organism>
<sequence>MANLSVPFLRNQERGKQLKLEFGDYSPQAKKIKFLEISVKIFTVVLVFSVVFSAHFAIAYDSNTAKISSLLNAEQYKKVADSYTEGNFATEVQITSYIVAQSAIFVPPVPPAEKQENANQRLWVSVTAYSSTLDQTDFSPFVTASGTQVRDGVVAANFLPIGTKIKIPSMFGDKVFVVEDRMNARYWHRVDIWMPTRYDALQFGIRTLQIEIV</sequence>
<accession>A0A1G2HHX2</accession>
<dbReference type="InterPro" id="IPR059180">
    <property type="entry name" value="3D_YorM"/>
</dbReference>
<dbReference type="CDD" id="cd14667">
    <property type="entry name" value="3D_containing_proteins"/>
    <property type="match status" value="1"/>
</dbReference>
<dbReference type="EMBL" id="MHOJ01000033">
    <property type="protein sequence ID" value="OGZ61880.1"/>
    <property type="molecule type" value="Genomic_DNA"/>
</dbReference>
<protein>
    <recommendedName>
        <fullName evidence="4">3D domain-containing protein</fullName>
    </recommendedName>
</protein>
<dbReference type="AlphaFoldDB" id="A0A1G2HHX2"/>
<feature type="transmembrane region" description="Helical" evidence="1">
    <location>
        <begin position="41"/>
        <end position="60"/>
    </location>
</feature>
<keyword evidence="1" id="KW-0812">Transmembrane</keyword>
<dbReference type="STRING" id="1802164.A3H51_02085"/>